<keyword evidence="1" id="KW-0812">Transmembrane</keyword>
<dbReference type="AlphaFoldDB" id="A0A6V6YVG5"/>
<gene>
    <name evidence="2" type="ORF">FLACHUCJ7_01370</name>
</gene>
<dbReference type="Proteomes" id="UP000556700">
    <property type="component" value="Unassembled WGS sequence"/>
</dbReference>
<reference evidence="2 3" key="1">
    <citation type="submission" date="2020-06" db="EMBL/GenBank/DDBJ databases">
        <authorList>
            <person name="Criscuolo A."/>
        </authorList>
    </citation>
    <scope>NUCLEOTIDE SEQUENCE [LARGE SCALE GENOMIC DNA]</scope>
    <source>
        <strain evidence="3">CIP 110025</strain>
    </source>
</reference>
<evidence type="ECO:0000313" key="3">
    <source>
        <dbReference type="Proteomes" id="UP000556700"/>
    </source>
</evidence>
<proteinExistence type="predicted"/>
<keyword evidence="1" id="KW-0472">Membrane</keyword>
<keyword evidence="1" id="KW-1133">Transmembrane helix</keyword>
<feature type="transmembrane region" description="Helical" evidence="1">
    <location>
        <begin position="28"/>
        <end position="56"/>
    </location>
</feature>
<feature type="transmembrane region" description="Helical" evidence="1">
    <location>
        <begin position="68"/>
        <end position="89"/>
    </location>
</feature>
<evidence type="ECO:0000313" key="2">
    <source>
        <dbReference type="EMBL" id="CAD0003299.1"/>
    </source>
</evidence>
<accession>A0A6V6YVG5</accession>
<comment type="caution">
    <text evidence="2">The sequence shown here is derived from an EMBL/GenBank/DDBJ whole genome shotgun (WGS) entry which is preliminary data.</text>
</comment>
<name>A0A6V6YVG5_9FLAO</name>
<dbReference type="EMBL" id="CAIJDO010000110">
    <property type="protein sequence ID" value="CAD0003299.1"/>
    <property type="molecule type" value="Genomic_DNA"/>
</dbReference>
<keyword evidence="3" id="KW-1185">Reference proteome</keyword>
<organism evidence="2 3">
    <name type="scientific">Flavobacterium chungangense</name>
    <dbReference type="NCBI Taxonomy" id="554283"/>
    <lineage>
        <taxon>Bacteria</taxon>
        <taxon>Pseudomonadati</taxon>
        <taxon>Bacteroidota</taxon>
        <taxon>Flavobacteriia</taxon>
        <taxon>Flavobacteriales</taxon>
        <taxon>Flavobacteriaceae</taxon>
        <taxon>Flavobacterium</taxon>
    </lineage>
</organism>
<dbReference type="RefSeq" id="WP_031455235.1">
    <property type="nucleotide sequence ID" value="NZ_CAIJDO010000110.1"/>
</dbReference>
<sequence length="114" mass="12737">MIGIVFIYWIWKSFSDLANEYNKNKWTYALIGLASYYGTTLVAGVIYGACVVFINGVDGVNDENYNSIGWNLLFVLLGGLVCYGVYSLLKTKGEKERELSRKEGIDSIGVTEEN</sequence>
<evidence type="ECO:0000256" key="1">
    <source>
        <dbReference type="SAM" id="Phobius"/>
    </source>
</evidence>
<protein>
    <submittedName>
        <fullName evidence="2">Uncharacterized protein</fullName>
    </submittedName>
</protein>